<reference evidence="2" key="1">
    <citation type="submission" date="2016-10" db="EMBL/GenBank/DDBJ databases">
        <authorList>
            <person name="Varghese N."/>
            <person name="Submissions S."/>
        </authorList>
    </citation>
    <scope>NUCLEOTIDE SEQUENCE [LARGE SCALE GENOMIC DNA]</scope>
    <source>
        <strain evidence="2">DSM 46838</strain>
    </source>
</reference>
<dbReference type="Proteomes" id="UP000198589">
    <property type="component" value="Unassembled WGS sequence"/>
</dbReference>
<dbReference type="CDD" id="cd07822">
    <property type="entry name" value="SRPBCC_4"/>
    <property type="match status" value="1"/>
</dbReference>
<dbReference type="EMBL" id="FOND01000006">
    <property type="protein sequence ID" value="SFE84376.1"/>
    <property type="molecule type" value="Genomic_DNA"/>
</dbReference>
<evidence type="ECO:0008006" key="3">
    <source>
        <dbReference type="Google" id="ProtNLM"/>
    </source>
</evidence>
<dbReference type="InterPro" id="IPR019587">
    <property type="entry name" value="Polyketide_cyclase/dehydratase"/>
</dbReference>
<dbReference type="SUPFAM" id="SSF55961">
    <property type="entry name" value="Bet v1-like"/>
    <property type="match status" value="1"/>
</dbReference>
<protein>
    <recommendedName>
        <fullName evidence="3">Polyketide cyclase / dehydrase and lipid transport</fullName>
    </recommendedName>
</protein>
<gene>
    <name evidence="1" type="ORF">SAMN05216574_106138</name>
</gene>
<evidence type="ECO:0000313" key="2">
    <source>
        <dbReference type="Proteomes" id="UP000198589"/>
    </source>
</evidence>
<proteinExistence type="predicted"/>
<dbReference type="STRING" id="1798228.SAMN05216574_106138"/>
<accession>A0A1I2DV17</accession>
<dbReference type="PANTHER" id="PTHR36166">
    <property type="entry name" value="CHROMOSOME 9, WHOLE GENOME SHOTGUN SEQUENCE"/>
    <property type="match status" value="1"/>
</dbReference>
<dbReference type="AlphaFoldDB" id="A0A1I2DV17"/>
<evidence type="ECO:0000313" key="1">
    <source>
        <dbReference type="EMBL" id="SFE84376.1"/>
    </source>
</evidence>
<organism evidence="1 2">
    <name type="scientific">Blastococcus tunisiensis</name>
    <dbReference type="NCBI Taxonomy" id="1798228"/>
    <lineage>
        <taxon>Bacteria</taxon>
        <taxon>Bacillati</taxon>
        <taxon>Actinomycetota</taxon>
        <taxon>Actinomycetes</taxon>
        <taxon>Geodermatophilales</taxon>
        <taxon>Geodermatophilaceae</taxon>
        <taxon>Blastococcus</taxon>
    </lineage>
</organism>
<dbReference type="Gene3D" id="3.30.530.20">
    <property type="match status" value="1"/>
</dbReference>
<keyword evidence="2" id="KW-1185">Reference proteome</keyword>
<dbReference type="Pfam" id="PF10604">
    <property type="entry name" value="Polyketide_cyc2"/>
    <property type="match status" value="1"/>
</dbReference>
<dbReference type="PANTHER" id="PTHR36166:SF1">
    <property type="entry name" value="SRPBCC DOMAIN-CONTAINING PROTEIN"/>
    <property type="match status" value="1"/>
</dbReference>
<sequence>MDEESPVHHEISATTTIDAPPAQVWQVLDETAAYGDWNPFIPELNGELVVGSRLRVRIVPPGGGGGMTFRPTVTAVDRERHLAWLGRLGLPGLFDGTHSFTLAPRPDGGTDLTQREVFRGLLVPLFGSMLRRTEAGFVAMNDALRARAEERNRAGTGQ</sequence>
<name>A0A1I2DV17_9ACTN</name>
<dbReference type="RefSeq" id="WP_092196808.1">
    <property type="nucleotide sequence ID" value="NZ_FOND01000006.1"/>
</dbReference>
<dbReference type="OrthoDB" id="9810827at2"/>
<dbReference type="InterPro" id="IPR023393">
    <property type="entry name" value="START-like_dom_sf"/>
</dbReference>